<feature type="binding site" evidence="8">
    <location>
        <begin position="120"/>
        <end position="123"/>
    </location>
    <ligand>
        <name>GTP</name>
        <dbReference type="ChEBI" id="CHEBI:37565"/>
        <label>1</label>
    </ligand>
</feature>
<dbReference type="InterPro" id="IPR016484">
    <property type="entry name" value="GTPase_Der"/>
</dbReference>
<dbReference type="OrthoDB" id="9805918at2"/>
<comment type="caution">
    <text evidence="12">The sequence shown here is derived from an EMBL/GenBank/DDBJ whole genome shotgun (WGS) entry which is preliminary data.</text>
</comment>
<dbReference type="InterPro" id="IPR015946">
    <property type="entry name" value="KH_dom-like_a/b"/>
</dbReference>
<keyword evidence="5 8" id="KW-0547">Nucleotide-binding</keyword>
<dbReference type="NCBIfam" id="TIGR00231">
    <property type="entry name" value="small_GTP"/>
    <property type="match status" value="2"/>
</dbReference>
<dbReference type="GO" id="GO:0042254">
    <property type="term" value="P:ribosome biogenesis"/>
    <property type="evidence" value="ECO:0007669"/>
    <property type="project" value="UniProtKB-KW"/>
</dbReference>
<dbReference type="RefSeq" id="WP_146581761.1">
    <property type="nucleotide sequence ID" value="NZ_SJPM01000018.1"/>
</dbReference>
<proteinExistence type="inferred from homology"/>
<evidence type="ECO:0000256" key="6">
    <source>
        <dbReference type="ARBA" id="ARBA00023134"/>
    </source>
</evidence>
<reference evidence="12 13" key="1">
    <citation type="submission" date="2019-02" db="EMBL/GenBank/DDBJ databases">
        <title>Deep-cultivation of Planctomycetes and their phenomic and genomic characterization uncovers novel biology.</title>
        <authorList>
            <person name="Wiegand S."/>
            <person name="Jogler M."/>
            <person name="Boedeker C."/>
            <person name="Pinto D."/>
            <person name="Vollmers J."/>
            <person name="Rivas-Marin E."/>
            <person name="Kohn T."/>
            <person name="Peeters S.H."/>
            <person name="Heuer A."/>
            <person name="Rast P."/>
            <person name="Oberbeckmann S."/>
            <person name="Bunk B."/>
            <person name="Jeske O."/>
            <person name="Meyerdierks A."/>
            <person name="Storesund J.E."/>
            <person name="Kallscheuer N."/>
            <person name="Luecker S."/>
            <person name="Lage O.M."/>
            <person name="Pohl T."/>
            <person name="Merkel B.J."/>
            <person name="Hornburger P."/>
            <person name="Mueller R.-W."/>
            <person name="Bruemmer F."/>
            <person name="Labrenz M."/>
            <person name="Spormann A.M."/>
            <person name="Op Den Camp H."/>
            <person name="Overmann J."/>
            <person name="Amann R."/>
            <person name="Jetten M.S.M."/>
            <person name="Mascher T."/>
            <person name="Medema M.H."/>
            <person name="Devos D.P."/>
            <person name="Kaster A.-K."/>
            <person name="Ovreas L."/>
            <person name="Rohde M."/>
            <person name="Galperin M.Y."/>
            <person name="Jogler C."/>
        </authorList>
    </citation>
    <scope>NUCLEOTIDE SEQUENCE [LARGE SCALE GENOMIC DNA]</scope>
    <source>
        <strain evidence="12 13">Pla100</strain>
    </source>
</reference>
<comment type="similarity">
    <text evidence="1 8 9 10">Belongs to the TRAFAC class TrmE-Era-EngA-EngB-Septin-like GTPase superfamily. EngA (Der) GTPase family.</text>
</comment>
<dbReference type="PIRSF" id="PIRSF006485">
    <property type="entry name" value="GTP-binding_EngA"/>
    <property type="match status" value="1"/>
</dbReference>
<dbReference type="Gene3D" id="3.40.50.300">
    <property type="entry name" value="P-loop containing nucleotide triphosphate hydrolases"/>
    <property type="match status" value="2"/>
</dbReference>
<dbReference type="GO" id="GO:0005525">
    <property type="term" value="F:GTP binding"/>
    <property type="evidence" value="ECO:0007669"/>
    <property type="project" value="UniProtKB-UniRule"/>
</dbReference>
<dbReference type="InterPro" id="IPR032859">
    <property type="entry name" value="KH_dom-like"/>
</dbReference>
<name>A0A5C5ZQ75_9BACT</name>
<dbReference type="CDD" id="cd01895">
    <property type="entry name" value="EngA2"/>
    <property type="match status" value="1"/>
</dbReference>
<dbReference type="FunFam" id="3.30.300.20:FF:000004">
    <property type="entry name" value="GTPase Der"/>
    <property type="match status" value="1"/>
</dbReference>
<dbReference type="Proteomes" id="UP000316213">
    <property type="component" value="Unassembled WGS sequence"/>
</dbReference>
<dbReference type="PRINTS" id="PR00326">
    <property type="entry name" value="GTP1OBG"/>
</dbReference>
<keyword evidence="4 10" id="KW-0677">Repeat</keyword>
<evidence type="ECO:0000256" key="4">
    <source>
        <dbReference type="ARBA" id="ARBA00022737"/>
    </source>
</evidence>
<evidence type="ECO:0000256" key="5">
    <source>
        <dbReference type="ARBA" id="ARBA00022741"/>
    </source>
</evidence>
<evidence type="ECO:0000313" key="12">
    <source>
        <dbReference type="EMBL" id="TWT89390.1"/>
    </source>
</evidence>
<evidence type="ECO:0000256" key="10">
    <source>
        <dbReference type="RuleBase" id="RU004481"/>
    </source>
</evidence>
<evidence type="ECO:0000256" key="9">
    <source>
        <dbReference type="PROSITE-ProRule" id="PRU01049"/>
    </source>
</evidence>
<dbReference type="FunFam" id="3.40.50.300:FF:000040">
    <property type="entry name" value="GTPase Der"/>
    <property type="match status" value="1"/>
</dbReference>
<feature type="domain" description="EngA-type G" evidence="11">
    <location>
        <begin position="177"/>
        <end position="351"/>
    </location>
</feature>
<comment type="subunit">
    <text evidence="8">Associates with the 50S ribosomal subunit.</text>
</comment>
<dbReference type="PROSITE" id="PS51712">
    <property type="entry name" value="G_ENGA"/>
    <property type="match status" value="1"/>
</dbReference>
<dbReference type="NCBIfam" id="TIGR03594">
    <property type="entry name" value="GTPase_EngA"/>
    <property type="match status" value="1"/>
</dbReference>
<dbReference type="CDD" id="cd01894">
    <property type="entry name" value="EngA1"/>
    <property type="match status" value="1"/>
</dbReference>
<feature type="binding site" evidence="8">
    <location>
        <begin position="295"/>
        <end position="298"/>
    </location>
    <ligand>
        <name>GTP</name>
        <dbReference type="ChEBI" id="CHEBI:37565"/>
        <label>2</label>
    </ligand>
</feature>
<dbReference type="SUPFAM" id="SSF52540">
    <property type="entry name" value="P-loop containing nucleoside triphosphate hydrolases"/>
    <property type="match status" value="2"/>
</dbReference>
<feature type="binding site" evidence="8">
    <location>
        <begin position="183"/>
        <end position="190"/>
    </location>
    <ligand>
        <name>GTP</name>
        <dbReference type="ChEBI" id="CHEBI:37565"/>
        <label>2</label>
    </ligand>
</feature>
<dbReference type="InterPro" id="IPR031166">
    <property type="entry name" value="G_ENGA"/>
</dbReference>
<dbReference type="GO" id="GO:0043022">
    <property type="term" value="F:ribosome binding"/>
    <property type="evidence" value="ECO:0007669"/>
    <property type="project" value="TreeGrafter"/>
</dbReference>
<dbReference type="InterPro" id="IPR006073">
    <property type="entry name" value="GTP-bd"/>
</dbReference>
<gene>
    <name evidence="8 12" type="primary">der</name>
    <name evidence="12" type="ORF">Pla100_55530</name>
</gene>
<dbReference type="AlphaFoldDB" id="A0A5C5ZQ75"/>
<evidence type="ECO:0000313" key="13">
    <source>
        <dbReference type="Proteomes" id="UP000316213"/>
    </source>
</evidence>
<dbReference type="Gene3D" id="3.30.300.20">
    <property type="match status" value="1"/>
</dbReference>
<keyword evidence="3 8" id="KW-0690">Ribosome biogenesis</keyword>
<comment type="function">
    <text evidence="8 10">GTPase that plays an essential role in the late steps of ribosome biogenesis.</text>
</comment>
<dbReference type="Pfam" id="PF01926">
    <property type="entry name" value="MMR_HSR1"/>
    <property type="match status" value="2"/>
</dbReference>
<dbReference type="EMBL" id="SJPM01000018">
    <property type="protein sequence ID" value="TWT89390.1"/>
    <property type="molecule type" value="Genomic_DNA"/>
</dbReference>
<dbReference type="InterPro" id="IPR005225">
    <property type="entry name" value="Small_GTP-bd"/>
</dbReference>
<dbReference type="PANTHER" id="PTHR43834">
    <property type="entry name" value="GTPASE DER"/>
    <property type="match status" value="1"/>
</dbReference>
<organism evidence="12 13">
    <name type="scientific">Neorhodopirellula pilleata</name>
    <dbReference type="NCBI Taxonomy" id="2714738"/>
    <lineage>
        <taxon>Bacteria</taxon>
        <taxon>Pseudomonadati</taxon>
        <taxon>Planctomycetota</taxon>
        <taxon>Planctomycetia</taxon>
        <taxon>Pirellulales</taxon>
        <taxon>Pirellulaceae</taxon>
        <taxon>Neorhodopirellula</taxon>
    </lineage>
</organism>
<feature type="binding site" evidence="8">
    <location>
        <begin position="230"/>
        <end position="234"/>
    </location>
    <ligand>
        <name>GTP</name>
        <dbReference type="ChEBI" id="CHEBI:37565"/>
        <label>2</label>
    </ligand>
</feature>
<dbReference type="InterPro" id="IPR027417">
    <property type="entry name" value="P-loop_NTPase"/>
</dbReference>
<dbReference type="PANTHER" id="PTHR43834:SF6">
    <property type="entry name" value="GTPASE DER"/>
    <property type="match status" value="1"/>
</dbReference>
<keyword evidence="13" id="KW-1185">Reference proteome</keyword>
<evidence type="ECO:0000256" key="1">
    <source>
        <dbReference type="ARBA" id="ARBA00008279"/>
    </source>
</evidence>
<evidence type="ECO:0000256" key="2">
    <source>
        <dbReference type="ARBA" id="ARBA00020953"/>
    </source>
</evidence>
<feature type="binding site" evidence="8">
    <location>
        <begin position="57"/>
        <end position="61"/>
    </location>
    <ligand>
        <name>GTP</name>
        <dbReference type="ChEBI" id="CHEBI:37565"/>
        <label>1</label>
    </ligand>
</feature>
<sequence>MPVPQVAIVGRPNVGKSSLFNWLARRRLAIVDNYEGVTRDRMTTLIETDDRFFELIDTGGIGVVDADNLTADVSRQIEIALVSADVIILVVDVQTGIMPLDVEVVERLRGIERPVILVVNKADQEHQDIHAEEFRQLGRGLLLTVSTMQNRGREDLLQAIVERLPEDDNTVSPESTMKMTIVGRRNVGKSTFVNSLAETDRMIVSEVAGTTRDSVDVHFELDGQTFTAIDTPGLRKRKSVRTDLEFYSTHRAQRSVRRADVVLMFFDAAEKISKVDKQLVGYIMENHKPVIFVVNKWDLYAGQVPSEKWVDYLHHQFTTLTYAPIAFITGKAGKNVKTLLNHAQMLFKQAQTRVSTGELNRIVQAAIVQHPPPMYQNRRPKIFYATQVSTEPPTIVVMCSEPNALGHDYQRYLLSWFRDHLPFGEVPIKLYLQKRSRAEANT</sequence>
<dbReference type="Pfam" id="PF14714">
    <property type="entry name" value="KH_dom-like"/>
    <property type="match status" value="1"/>
</dbReference>
<evidence type="ECO:0000256" key="8">
    <source>
        <dbReference type="HAMAP-Rule" id="MF_00195"/>
    </source>
</evidence>
<accession>A0A5C5ZQ75</accession>
<evidence type="ECO:0000256" key="7">
    <source>
        <dbReference type="ARBA" id="ARBA00032345"/>
    </source>
</evidence>
<dbReference type="HAMAP" id="MF_00195">
    <property type="entry name" value="GTPase_Der"/>
    <property type="match status" value="1"/>
</dbReference>
<evidence type="ECO:0000256" key="3">
    <source>
        <dbReference type="ARBA" id="ARBA00022517"/>
    </source>
</evidence>
<protein>
    <recommendedName>
        <fullName evidence="2 8">GTPase Der</fullName>
    </recommendedName>
    <alternativeName>
        <fullName evidence="7 8">GTP-binding protein EngA</fullName>
    </alternativeName>
</protein>
<feature type="binding site" evidence="8">
    <location>
        <begin position="10"/>
        <end position="17"/>
    </location>
    <ligand>
        <name>GTP</name>
        <dbReference type="ChEBI" id="CHEBI:37565"/>
        <label>1</label>
    </ligand>
</feature>
<keyword evidence="6 8" id="KW-0342">GTP-binding</keyword>
<evidence type="ECO:0000259" key="11">
    <source>
        <dbReference type="PROSITE" id="PS51712"/>
    </source>
</evidence>